<feature type="region of interest" description="Disordered" evidence="4">
    <location>
        <begin position="416"/>
        <end position="512"/>
    </location>
</feature>
<dbReference type="Gene3D" id="3.30.1540.10">
    <property type="entry name" value="formyl-coa transferase, domain 3"/>
    <property type="match status" value="1"/>
</dbReference>
<feature type="binding site" evidence="3">
    <location>
        <position position="397"/>
    </location>
    <ligand>
        <name>Mg(2+)</name>
        <dbReference type="ChEBI" id="CHEBI:18420"/>
        <label>1</label>
    </ligand>
</feature>
<name>A0A4D4M3I3_STRAX</name>
<evidence type="ECO:0000256" key="2">
    <source>
        <dbReference type="ARBA" id="ARBA00022679"/>
    </source>
</evidence>
<evidence type="ECO:0000256" key="4">
    <source>
        <dbReference type="SAM" id="MobiDB-lite"/>
    </source>
</evidence>
<keyword evidence="3" id="KW-0479">Metal-binding</keyword>
<evidence type="ECO:0000256" key="1">
    <source>
        <dbReference type="ARBA" id="ARBA00008383"/>
    </source>
</evidence>
<gene>
    <name evidence="5" type="ORF">SAV14893_058030</name>
</gene>
<dbReference type="GO" id="GO:0016740">
    <property type="term" value="F:transferase activity"/>
    <property type="evidence" value="ECO:0007669"/>
    <property type="project" value="UniProtKB-KW"/>
</dbReference>
<feature type="compositionally biased region" description="Low complexity" evidence="4">
    <location>
        <begin position="437"/>
        <end position="449"/>
    </location>
</feature>
<sequence>MSALRLTWVQPEDLLGHELHQAAQDGREPYAIAARWRAAGGQKAPERAGASRGPVSPYLRILAEDLLAELADLPSRLADQEPTDLANIRARCPKWPSRPQPSPATPPAHDRLEAAWLGRAAGCLLGKPVEKLPLDGIRRLARATGNWPLHTWFTARGLPPELAAAHPWNRRSATTSLAENIDGMPEDDDLNYPLLNILLLQRHGKGFSTAEVARLWLDELPAGRTFTAERIAYRNLLDGIEPPRTARHRNPFREWIGALIRADVHGWTNPGDPAAAAAQAHRDATLTHTANGVYAAMFTAATIAEAATGHHGIHHCLRTGLTVVPPHSRLARAVRHAVHLAATTEDFDTVVDELHATHRGYHWVHAVPNTALIAAALTHADGDFSGSVCRAVAGGWDTDSNGATAGGIAGLLAGRPTALPDRWTTPSRTDSPPPWPTSTASASTPSPTSHTGRPTAHDPHRRAPQHEPGPGRVRHRGTAARAARDGTGRPYGTRRRDRRAALMSTPPDTAAPLTGLRVVDLATLFAGPIAATMLGDFGAEVIKVEHPAKPDPSRGHGPSKDGVGLWWKLLGRNKRTMTLDLSRPGGRTTLLRLAATTDVIIENFRPGTLEKWDLGWEELSAANPRLVLARVTGFGQFGPYARRPGFGTLAEAMSGFAAITGEPDAPPVLPPFGLADSIAGLATAYAVMTALAARDRTGAGQVIDMAIIEPILTVLGPQPIWYDQLGHVQPRTGNRSANNAPRNTYRTADGSWVAVSTSAQSIAERLMILVGRPELIAEPWFATGADRARHTDVLDEAVGAWIARHTRTEVLEAFEKAEAAVAPIQDVRDVMTDPQYAALDTVTTIPDDPELGPLRMQNILFRLSSTPGAIRWAGRPHGADTEAVLTELGLAEAEITALRSEGAL</sequence>
<dbReference type="InterPro" id="IPR003673">
    <property type="entry name" value="CoA-Trfase_fam_III"/>
</dbReference>
<organism evidence="5 6">
    <name type="scientific">Streptomyces avermitilis</name>
    <dbReference type="NCBI Taxonomy" id="33903"/>
    <lineage>
        <taxon>Bacteria</taxon>
        <taxon>Bacillati</taxon>
        <taxon>Actinomycetota</taxon>
        <taxon>Actinomycetes</taxon>
        <taxon>Kitasatosporales</taxon>
        <taxon>Streptomycetaceae</taxon>
        <taxon>Streptomyces</taxon>
    </lineage>
</organism>
<dbReference type="PANTHER" id="PTHR48228">
    <property type="entry name" value="SUCCINYL-COA--D-CITRAMALATE COA-TRANSFERASE"/>
    <property type="match status" value="1"/>
</dbReference>
<protein>
    <recommendedName>
        <fullName evidence="7">CoA transferase</fullName>
    </recommendedName>
</protein>
<dbReference type="SUPFAM" id="SSF101478">
    <property type="entry name" value="ADP-ribosylglycohydrolase"/>
    <property type="match status" value="1"/>
</dbReference>
<dbReference type="EMBL" id="BJHX01000001">
    <property type="protein sequence ID" value="GDY66410.1"/>
    <property type="molecule type" value="Genomic_DNA"/>
</dbReference>
<keyword evidence="3" id="KW-0460">Magnesium</keyword>
<dbReference type="SUPFAM" id="SSF89796">
    <property type="entry name" value="CoA-transferase family III (CaiB/BaiF)"/>
    <property type="match status" value="1"/>
</dbReference>
<proteinExistence type="inferred from homology"/>
<comment type="caution">
    <text evidence="5">The sequence shown here is derived from an EMBL/GenBank/DDBJ whole genome shotgun (WGS) entry which is preliminary data.</text>
</comment>
<feature type="binding site" evidence="3">
    <location>
        <position position="399"/>
    </location>
    <ligand>
        <name>Mg(2+)</name>
        <dbReference type="ChEBI" id="CHEBI:18420"/>
        <label>1</label>
    </ligand>
</feature>
<evidence type="ECO:0000256" key="3">
    <source>
        <dbReference type="PIRSR" id="PIRSR605502-1"/>
    </source>
</evidence>
<keyword evidence="2" id="KW-0808">Transferase</keyword>
<accession>A0A4D4M3I3</accession>
<dbReference type="AlphaFoldDB" id="A0A4D4M3I3"/>
<feature type="binding site" evidence="3">
    <location>
        <position position="400"/>
    </location>
    <ligand>
        <name>Mg(2+)</name>
        <dbReference type="ChEBI" id="CHEBI:18420"/>
        <label>1</label>
    </ligand>
</feature>
<dbReference type="Pfam" id="PF02515">
    <property type="entry name" value="CoA_transf_3"/>
    <property type="match status" value="1"/>
</dbReference>
<dbReference type="Proteomes" id="UP000302139">
    <property type="component" value="Unassembled WGS sequence"/>
</dbReference>
<evidence type="ECO:0000313" key="5">
    <source>
        <dbReference type="EMBL" id="GDY66410.1"/>
    </source>
</evidence>
<comment type="similarity">
    <text evidence="1">Belongs to the CoA-transferase III family.</text>
</comment>
<dbReference type="Gene3D" id="3.40.50.10540">
    <property type="entry name" value="Crotonobetainyl-coa:carnitine coa-transferase, domain 1"/>
    <property type="match status" value="1"/>
</dbReference>
<comment type="cofactor">
    <cofactor evidence="3">
        <name>Mg(2+)</name>
        <dbReference type="ChEBI" id="CHEBI:18420"/>
    </cofactor>
    <text evidence="3">Binds 2 magnesium ions per subunit.</text>
</comment>
<evidence type="ECO:0000313" key="6">
    <source>
        <dbReference type="Proteomes" id="UP000302139"/>
    </source>
</evidence>
<dbReference type="PANTHER" id="PTHR48228:SF6">
    <property type="entry name" value="L-CARNITINE COA-TRANSFERASE"/>
    <property type="match status" value="1"/>
</dbReference>
<dbReference type="InterPro" id="IPR050509">
    <property type="entry name" value="CoA-transferase_III"/>
</dbReference>
<dbReference type="InterPro" id="IPR044855">
    <property type="entry name" value="CoA-Trfase_III_dom3_sf"/>
</dbReference>
<dbReference type="Gene3D" id="1.10.4080.10">
    <property type="entry name" value="ADP-ribosylation/Crystallin J1"/>
    <property type="match status" value="1"/>
</dbReference>
<dbReference type="InterPro" id="IPR005502">
    <property type="entry name" value="Ribosyl_crysJ1"/>
</dbReference>
<reference evidence="5 6" key="1">
    <citation type="submission" date="2019-04" db="EMBL/GenBank/DDBJ databases">
        <title>Draft genome sequences of Streptomyces avermitilis NBRC 14893.</title>
        <authorList>
            <person name="Komaki H."/>
            <person name="Tamura T."/>
            <person name="Hosoyama A."/>
        </authorList>
    </citation>
    <scope>NUCLEOTIDE SEQUENCE [LARGE SCALE GENOMIC DNA]</scope>
    <source>
        <strain evidence="5 6">NBRC 14893</strain>
    </source>
</reference>
<evidence type="ECO:0008006" key="7">
    <source>
        <dbReference type="Google" id="ProtNLM"/>
    </source>
</evidence>
<dbReference type="InterPro" id="IPR023606">
    <property type="entry name" value="CoA-Trfase_III_dom_1_sf"/>
</dbReference>
<dbReference type="Pfam" id="PF03747">
    <property type="entry name" value="ADP_ribosyl_GH"/>
    <property type="match status" value="1"/>
</dbReference>
<dbReference type="InterPro" id="IPR036705">
    <property type="entry name" value="Ribosyl_crysJ1_sf"/>
</dbReference>
<dbReference type="GO" id="GO:0046872">
    <property type="term" value="F:metal ion binding"/>
    <property type="evidence" value="ECO:0007669"/>
    <property type="project" value="UniProtKB-KW"/>
</dbReference>